<evidence type="ECO:0000313" key="2">
    <source>
        <dbReference type="Proteomes" id="UP000619486"/>
    </source>
</evidence>
<keyword evidence="2" id="KW-1185">Reference proteome</keyword>
<accession>A0A918LNS5</accession>
<reference evidence="1" key="2">
    <citation type="submission" date="2020-09" db="EMBL/GenBank/DDBJ databases">
        <authorList>
            <person name="Sun Q."/>
            <person name="Ohkuma M."/>
        </authorList>
    </citation>
    <scope>NUCLEOTIDE SEQUENCE</scope>
    <source>
        <strain evidence="1">JCM 3172</strain>
    </source>
</reference>
<evidence type="ECO:0000313" key="1">
    <source>
        <dbReference type="EMBL" id="GGT29044.1"/>
    </source>
</evidence>
<dbReference type="RefSeq" id="WP_019884176.1">
    <property type="nucleotide sequence ID" value="NZ_BMQQ01000007.1"/>
</dbReference>
<dbReference type="Proteomes" id="UP000619486">
    <property type="component" value="Unassembled WGS sequence"/>
</dbReference>
<organism evidence="1 2">
    <name type="scientific">Streptomyces purpureus</name>
    <dbReference type="NCBI Taxonomy" id="1951"/>
    <lineage>
        <taxon>Bacteria</taxon>
        <taxon>Bacillati</taxon>
        <taxon>Actinomycetota</taxon>
        <taxon>Actinomycetes</taxon>
        <taxon>Kitasatosporales</taxon>
        <taxon>Streptomycetaceae</taxon>
        <taxon>Streptomyces</taxon>
    </lineage>
</organism>
<protein>
    <submittedName>
        <fullName evidence="1">Uncharacterized protein</fullName>
    </submittedName>
</protein>
<comment type="caution">
    <text evidence="1">The sequence shown here is derived from an EMBL/GenBank/DDBJ whole genome shotgun (WGS) entry which is preliminary data.</text>
</comment>
<dbReference type="EMBL" id="BMQQ01000007">
    <property type="protein sequence ID" value="GGT29044.1"/>
    <property type="molecule type" value="Genomic_DNA"/>
</dbReference>
<proteinExistence type="predicted"/>
<gene>
    <name evidence="1" type="ORF">GCM10014713_23120</name>
</gene>
<reference evidence="1" key="1">
    <citation type="journal article" date="2014" name="Int. J. Syst. Evol. Microbiol.">
        <title>Complete genome sequence of Corynebacterium casei LMG S-19264T (=DSM 44701T), isolated from a smear-ripened cheese.</title>
        <authorList>
            <consortium name="US DOE Joint Genome Institute (JGI-PGF)"/>
            <person name="Walter F."/>
            <person name="Albersmeier A."/>
            <person name="Kalinowski J."/>
            <person name="Ruckert C."/>
        </authorList>
    </citation>
    <scope>NUCLEOTIDE SEQUENCE</scope>
    <source>
        <strain evidence="1">JCM 3172</strain>
    </source>
</reference>
<sequence length="222" mass="24403">MHKPSLPEDLDRPERLWARAVTMALVDTACSDHTEFALDDDGVWCHTTGAGGWWRLTLVGEGRAVFCGQDPDGSHTHVGGEQIDFLAGGPEWLPWELLRDDAKGNLLGFVYWWEDGAWHRIAYPAELREDGLDGAAPWAGSEEKFATRTAEWHDLRCEAEELLEAALVRFLALAEARTVDADAVAELLAPAHVEDRPAPRLDVALDFAARAGIMAGQPEQGP</sequence>
<name>A0A918LNS5_9ACTN</name>
<dbReference type="AlphaFoldDB" id="A0A918LNS5"/>